<accession>A0ABX7Q1Y5</accession>
<dbReference type="GO" id="GO:0004519">
    <property type="term" value="F:endonuclease activity"/>
    <property type="evidence" value="ECO:0007669"/>
    <property type="project" value="UniProtKB-KW"/>
</dbReference>
<feature type="domain" description="Type I restriction modification DNA specificity" evidence="5">
    <location>
        <begin position="110"/>
        <end position="188"/>
    </location>
</feature>
<dbReference type="CDD" id="cd17249">
    <property type="entry name" value="RMtype1_S_EcoR124I-TRD2-CR2_like"/>
    <property type="match status" value="1"/>
</dbReference>
<evidence type="ECO:0000256" key="1">
    <source>
        <dbReference type="ARBA" id="ARBA00010923"/>
    </source>
</evidence>
<dbReference type="Gene3D" id="1.10.287.1120">
    <property type="entry name" value="Bipartite methylase S protein"/>
    <property type="match status" value="1"/>
</dbReference>
<evidence type="ECO:0000313" key="6">
    <source>
        <dbReference type="EMBL" id="QSV45417.1"/>
    </source>
</evidence>
<dbReference type="RefSeq" id="WP_207163214.1">
    <property type="nucleotide sequence ID" value="NZ_CP071382.1"/>
</dbReference>
<dbReference type="EMBL" id="CP071382">
    <property type="protein sequence ID" value="QSV45417.1"/>
    <property type="molecule type" value="Genomic_DNA"/>
</dbReference>
<organism evidence="6 7">
    <name type="scientific">Geobacter benzoatilyticus</name>
    <dbReference type="NCBI Taxonomy" id="2815309"/>
    <lineage>
        <taxon>Bacteria</taxon>
        <taxon>Pseudomonadati</taxon>
        <taxon>Thermodesulfobacteriota</taxon>
        <taxon>Desulfuromonadia</taxon>
        <taxon>Geobacterales</taxon>
        <taxon>Geobacteraceae</taxon>
        <taxon>Geobacter</taxon>
    </lineage>
</organism>
<keyword evidence="6" id="KW-0255">Endonuclease</keyword>
<reference evidence="6 7" key="1">
    <citation type="submission" date="2021-03" db="EMBL/GenBank/DDBJ databases">
        <title>Geobacter metallireducens gen. nov. sp. nov., a microorganism capable of coupling the complete oxidation of organic compounds to the reduction of iron and other metals.</title>
        <authorList>
            <person name="Li Y."/>
        </authorList>
    </citation>
    <scope>NUCLEOTIDE SEQUENCE [LARGE SCALE GENOMIC DNA]</scope>
    <source>
        <strain evidence="6 7">Jerry-YX</strain>
    </source>
</reference>
<dbReference type="PANTHER" id="PTHR30408:SF12">
    <property type="entry name" value="TYPE I RESTRICTION ENZYME MJAVIII SPECIFICITY SUBUNIT"/>
    <property type="match status" value="1"/>
</dbReference>
<keyword evidence="4" id="KW-0175">Coiled coil</keyword>
<gene>
    <name evidence="6" type="ORF">JZM60_15055</name>
</gene>
<keyword evidence="2" id="KW-0680">Restriction system</keyword>
<evidence type="ECO:0000256" key="2">
    <source>
        <dbReference type="ARBA" id="ARBA00022747"/>
    </source>
</evidence>
<evidence type="ECO:0000256" key="4">
    <source>
        <dbReference type="SAM" id="Coils"/>
    </source>
</evidence>
<evidence type="ECO:0000313" key="7">
    <source>
        <dbReference type="Proteomes" id="UP000663651"/>
    </source>
</evidence>
<dbReference type="PANTHER" id="PTHR30408">
    <property type="entry name" value="TYPE-1 RESTRICTION ENZYME ECOKI SPECIFICITY PROTEIN"/>
    <property type="match status" value="1"/>
</dbReference>
<dbReference type="InterPro" id="IPR052021">
    <property type="entry name" value="Type-I_RS_S_subunit"/>
</dbReference>
<name>A0ABX7Q1Y5_9BACT</name>
<dbReference type="Gene3D" id="3.90.220.20">
    <property type="entry name" value="DNA methylase specificity domains"/>
    <property type="match status" value="2"/>
</dbReference>
<proteinExistence type="inferred from homology"/>
<dbReference type="Pfam" id="PF01420">
    <property type="entry name" value="Methylase_S"/>
    <property type="match status" value="2"/>
</dbReference>
<sequence length="431" mass="48623">MVFPRYESYKPAKSKWLNEVPSHWKLLPGMAVLKEYKVRNIGMVEEVVLSLSYGNVIVKPPEKLTGLVPESFETYQVINPNDIIIRPTDLQNDQTSLRTGISKDRGIITSAYICLRPDPEHNPTFIHYLLHAYDLLKVYYGMGSGLRQNLDFRDFKRLELCIPPREEQDRIANFLDQKTAEIDETIAKKQRLIELLKEQKAILINKAVTKGLNPDVPMRDSGVEWIGEVSAHWAIKKIKHLVSFVSGGTPSKDNRDYWDGEIPWVSPKDMKARYLSSAIDGITEKAIQRTSLKLLNPGCVLIVVRGMILAKKIPVAISAAPLTINQDMKAMIPSEGCLPEFLLFLLDGLHEELSSLLEESGHGTKTFPTDKLGNFSILLPPEEEQSEIISYIKNIDGHFDLAISVVNEQSQRLDEIKKILIAEAVTGKIKI</sequence>
<keyword evidence="6" id="KW-0378">Hydrolase</keyword>
<comment type="similarity">
    <text evidence="1">Belongs to the type-I restriction system S methylase family.</text>
</comment>
<protein>
    <submittedName>
        <fullName evidence="6">Restriction endonuclease subunit S</fullName>
    </submittedName>
</protein>
<feature type="domain" description="Type I restriction modification DNA specificity" evidence="5">
    <location>
        <begin position="233"/>
        <end position="400"/>
    </location>
</feature>
<dbReference type="Proteomes" id="UP000663651">
    <property type="component" value="Chromosome"/>
</dbReference>
<dbReference type="SUPFAM" id="SSF116734">
    <property type="entry name" value="DNA methylase specificity domain"/>
    <property type="match status" value="2"/>
</dbReference>
<evidence type="ECO:0000259" key="5">
    <source>
        <dbReference type="Pfam" id="PF01420"/>
    </source>
</evidence>
<keyword evidence="6" id="KW-0540">Nuclease</keyword>
<keyword evidence="3" id="KW-0238">DNA-binding</keyword>
<feature type="coiled-coil region" evidence="4">
    <location>
        <begin position="175"/>
        <end position="206"/>
    </location>
</feature>
<dbReference type="InterPro" id="IPR000055">
    <property type="entry name" value="Restrct_endonuc_typeI_TRD"/>
</dbReference>
<dbReference type="InterPro" id="IPR044946">
    <property type="entry name" value="Restrct_endonuc_typeI_TRD_sf"/>
</dbReference>
<evidence type="ECO:0000256" key="3">
    <source>
        <dbReference type="ARBA" id="ARBA00023125"/>
    </source>
</evidence>
<keyword evidence="7" id="KW-1185">Reference proteome</keyword>